<evidence type="ECO:0000313" key="6">
    <source>
        <dbReference type="Proteomes" id="UP000035680"/>
    </source>
</evidence>
<dbReference type="PANTHER" id="PTHR11950:SF31">
    <property type="entry name" value="SEGMENTATION PROTEIN RUNT"/>
    <property type="match status" value="1"/>
</dbReference>
<sequence length="325" mass="36039">MDLALRYAEESLRKLNGTCLLGKTESPDIFCSVLPSHWRSNKSLPTPFVVVSLRPIPDGTKVTVSAGNEENSCADLKNSSAEFQQQIARFSDLRFVGKSGRGKNFNLTITIHTDPQIIAIVTKAIKVTVDGPRDSRNVKMQQQKELQRKRGIYMNDPPIFFKKPMMNNFIHQSLPFNLPGAPFPTPQLNIFPTYTPINSPSIATFQAMMSSIQSSHIPFQPIFPLHPKIGLGPTSPPINSFTHNFQSILNTPSLPTDTASFSPQTKSTTLTDFDDIMCTIKQQNNKNLSEKNKSIHSTVTSLWRPYSTTTTSITGKGEQNAAKAN</sequence>
<dbReference type="Pfam" id="PF00853">
    <property type="entry name" value="Runt"/>
    <property type="match status" value="1"/>
</dbReference>
<dbReference type="GO" id="GO:0000978">
    <property type="term" value="F:RNA polymerase II cis-regulatory region sequence-specific DNA binding"/>
    <property type="evidence" value="ECO:0007669"/>
    <property type="project" value="TreeGrafter"/>
</dbReference>
<dbReference type="PANTHER" id="PTHR11950">
    <property type="entry name" value="RUNT RELATED"/>
    <property type="match status" value="1"/>
</dbReference>
<evidence type="ECO:0000259" key="5">
    <source>
        <dbReference type="PROSITE" id="PS51062"/>
    </source>
</evidence>
<dbReference type="Gene3D" id="2.60.40.720">
    <property type="match status" value="1"/>
</dbReference>
<evidence type="ECO:0000256" key="3">
    <source>
        <dbReference type="ARBA" id="ARBA00023163"/>
    </source>
</evidence>
<dbReference type="InterPro" id="IPR012346">
    <property type="entry name" value="p53/RUNT-type_TF_DNA-bd_sf"/>
</dbReference>
<reference evidence="7" key="2">
    <citation type="submission" date="2015-08" db="UniProtKB">
        <authorList>
            <consortium name="WormBaseParasite"/>
        </authorList>
    </citation>
    <scope>IDENTIFICATION</scope>
</reference>
<dbReference type="PROSITE" id="PS51062">
    <property type="entry name" value="RUNT"/>
    <property type="match status" value="1"/>
</dbReference>
<dbReference type="WBParaSite" id="SVE_1843600.1">
    <property type="protein sequence ID" value="SVE_1843600.1"/>
    <property type="gene ID" value="SVE_1843600"/>
</dbReference>
<proteinExistence type="predicted"/>
<organism evidence="6 7">
    <name type="scientific">Strongyloides venezuelensis</name>
    <name type="common">Threadworm</name>
    <dbReference type="NCBI Taxonomy" id="75913"/>
    <lineage>
        <taxon>Eukaryota</taxon>
        <taxon>Metazoa</taxon>
        <taxon>Ecdysozoa</taxon>
        <taxon>Nematoda</taxon>
        <taxon>Chromadorea</taxon>
        <taxon>Rhabditida</taxon>
        <taxon>Tylenchina</taxon>
        <taxon>Panagrolaimomorpha</taxon>
        <taxon>Strongyloidoidea</taxon>
        <taxon>Strongyloididae</taxon>
        <taxon>Strongyloides</taxon>
    </lineage>
</organism>
<dbReference type="InterPro" id="IPR008967">
    <property type="entry name" value="p53-like_TF_DNA-bd_sf"/>
</dbReference>
<protein>
    <submittedName>
        <fullName evidence="7">Runt domain-containing protein</fullName>
    </submittedName>
</protein>
<accession>A0A0K0G149</accession>
<reference evidence="6" key="1">
    <citation type="submission" date="2014-07" db="EMBL/GenBank/DDBJ databases">
        <authorList>
            <person name="Martin A.A"/>
            <person name="De Silva N."/>
        </authorList>
    </citation>
    <scope>NUCLEOTIDE SEQUENCE</scope>
</reference>
<name>A0A0K0G149_STRVS</name>
<dbReference type="InterPro" id="IPR000040">
    <property type="entry name" value="AML1_Runt"/>
</dbReference>
<comment type="subcellular location">
    <subcellularLocation>
        <location evidence="1">Nucleus</location>
    </subcellularLocation>
</comment>
<dbReference type="GO" id="GO:0005524">
    <property type="term" value="F:ATP binding"/>
    <property type="evidence" value="ECO:0007669"/>
    <property type="project" value="InterPro"/>
</dbReference>
<evidence type="ECO:0000313" key="7">
    <source>
        <dbReference type="WBParaSite" id="SVE_1843600.1"/>
    </source>
</evidence>
<dbReference type="GO" id="GO:0005634">
    <property type="term" value="C:nucleus"/>
    <property type="evidence" value="ECO:0007669"/>
    <property type="project" value="UniProtKB-SubCell"/>
</dbReference>
<dbReference type="GO" id="GO:0000981">
    <property type="term" value="F:DNA-binding transcription factor activity, RNA polymerase II-specific"/>
    <property type="evidence" value="ECO:0007669"/>
    <property type="project" value="TreeGrafter"/>
</dbReference>
<evidence type="ECO:0000256" key="4">
    <source>
        <dbReference type="ARBA" id="ARBA00023242"/>
    </source>
</evidence>
<keyword evidence="2" id="KW-0805">Transcription regulation</keyword>
<dbReference type="STRING" id="75913.A0A0K0G149"/>
<keyword evidence="6" id="KW-1185">Reference proteome</keyword>
<feature type="domain" description="Runt" evidence="5">
    <location>
        <begin position="9"/>
        <end position="137"/>
    </location>
</feature>
<evidence type="ECO:0000256" key="2">
    <source>
        <dbReference type="ARBA" id="ARBA00023015"/>
    </source>
</evidence>
<dbReference type="AlphaFoldDB" id="A0A0K0G149"/>
<dbReference type="SUPFAM" id="SSF49417">
    <property type="entry name" value="p53-like transcription factors"/>
    <property type="match status" value="1"/>
</dbReference>
<dbReference type="Proteomes" id="UP000035680">
    <property type="component" value="Unassembled WGS sequence"/>
</dbReference>
<keyword evidence="3" id="KW-0804">Transcription</keyword>
<dbReference type="PRINTS" id="PR00967">
    <property type="entry name" value="ONCOGENEAML1"/>
</dbReference>
<keyword evidence="4" id="KW-0539">Nucleus</keyword>
<dbReference type="InterPro" id="IPR013524">
    <property type="entry name" value="Runt_dom"/>
</dbReference>
<evidence type="ECO:0000256" key="1">
    <source>
        <dbReference type="ARBA" id="ARBA00004123"/>
    </source>
</evidence>